<comment type="caution">
    <text evidence="8">The sequence shown here is derived from an EMBL/GenBank/DDBJ whole genome shotgun (WGS) entry which is preliminary data.</text>
</comment>
<dbReference type="InterPro" id="IPR017970">
    <property type="entry name" value="Homeobox_CS"/>
</dbReference>
<evidence type="ECO:0000256" key="1">
    <source>
        <dbReference type="ARBA" id="ARBA00004123"/>
    </source>
</evidence>
<keyword evidence="4 5" id="KW-0539">Nucleus</keyword>
<feature type="DNA-binding region" description="Homeobox" evidence="5">
    <location>
        <begin position="32"/>
        <end position="91"/>
    </location>
</feature>
<dbReference type="InterPro" id="IPR009057">
    <property type="entry name" value="Homeodomain-like_sf"/>
</dbReference>
<reference evidence="8 9" key="1">
    <citation type="journal article" date="2017" name="Environ. Microbiol.">
        <title>Decay of the glycolytic pathway and adaptation to intranuclear parasitism within Enterocytozoonidae microsporidia.</title>
        <authorList>
            <person name="Wiredu Boakye D."/>
            <person name="Jaroenlak P."/>
            <person name="Prachumwat A."/>
            <person name="Williams T.A."/>
            <person name="Bateman K.S."/>
            <person name="Itsathitphaisarn O."/>
            <person name="Sritunyalucksana K."/>
            <person name="Paszkiewicz K.H."/>
            <person name="Moore K.A."/>
            <person name="Stentiford G.D."/>
            <person name="Williams B.A."/>
        </authorList>
    </citation>
    <scope>NUCLEOTIDE SEQUENCE [LARGE SCALE GENOMIC DNA]</scope>
    <source>
        <strain evidence="8 9">TH1</strain>
    </source>
</reference>
<comment type="subcellular location">
    <subcellularLocation>
        <location evidence="1 5 6">Nucleus</location>
    </subcellularLocation>
</comment>
<dbReference type="PROSITE" id="PS50071">
    <property type="entry name" value="HOMEOBOX_2"/>
    <property type="match status" value="1"/>
</dbReference>
<dbReference type="EMBL" id="MNPJ01000018">
    <property type="protein sequence ID" value="OQS54665.1"/>
    <property type="molecule type" value="Genomic_DNA"/>
</dbReference>
<dbReference type="OrthoDB" id="6159439at2759"/>
<keyword evidence="2 5" id="KW-0238">DNA-binding</keyword>
<evidence type="ECO:0000259" key="7">
    <source>
        <dbReference type="PROSITE" id="PS50071"/>
    </source>
</evidence>
<dbReference type="Proteomes" id="UP000192758">
    <property type="component" value="Unassembled WGS sequence"/>
</dbReference>
<dbReference type="Gene3D" id="1.10.10.60">
    <property type="entry name" value="Homeodomain-like"/>
    <property type="match status" value="1"/>
</dbReference>
<dbReference type="CDD" id="cd00086">
    <property type="entry name" value="homeodomain"/>
    <property type="match status" value="1"/>
</dbReference>
<dbReference type="InterPro" id="IPR001356">
    <property type="entry name" value="HD"/>
</dbReference>
<dbReference type="PROSITE" id="PS00027">
    <property type="entry name" value="HOMEOBOX_1"/>
    <property type="match status" value="1"/>
</dbReference>
<dbReference type="PANTHER" id="PTHR46123">
    <property type="entry name" value="MIX-TYPE HOMEOBOX GENE 1-RELATED"/>
    <property type="match status" value="1"/>
</dbReference>
<dbReference type="PANTHER" id="PTHR46123:SF4">
    <property type="entry name" value="MIX-TYPE HOMEOBOX GENE 1-RELATED"/>
    <property type="match status" value="1"/>
</dbReference>
<organism evidence="8 9">
    <name type="scientific">Ecytonucleospora hepatopenaei</name>
    <dbReference type="NCBI Taxonomy" id="646526"/>
    <lineage>
        <taxon>Eukaryota</taxon>
        <taxon>Fungi</taxon>
        <taxon>Fungi incertae sedis</taxon>
        <taxon>Microsporidia</taxon>
        <taxon>Enterocytozoonidae</taxon>
        <taxon>Ecytonucleospora</taxon>
    </lineage>
</organism>
<evidence type="ECO:0000313" key="9">
    <source>
        <dbReference type="Proteomes" id="UP000192758"/>
    </source>
</evidence>
<name>A0A1W0E5Z7_9MICR</name>
<evidence type="ECO:0000256" key="2">
    <source>
        <dbReference type="ARBA" id="ARBA00023125"/>
    </source>
</evidence>
<dbReference type="InterPro" id="IPR051306">
    <property type="entry name" value="Homeobox_regulator"/>
</dbReference>
<dbReference type="AlphaFoldDB" id="A0A1W0E5Z7"/>
<gene>
    <name evidence="8" type="primary">HD-5</name>
    <name evidence="8" type="ORF">EHP00_1511</name>
</gene>
<keyword evidence="3 5" id="KW-0371">Homeobox</keyword>
<evidence type="ECO:0000256" key="5">
    <source>
        <dbReference type="PROSITE-ProRule" id="PRU00108"/>
    </source>
</evidence>
<evidence type="ECO:0000256" key="6">
    <source>
        <dbReference type="RuleBase" id="RU000682"/>
    </source>
</evidence>
<proteinExistence type="predicted"/>
<dbReference type="GO" id="GO:0005634">
    <property type="term" value="C:nucleus"/>
    <property type="evidence" value="ECO:0007669"/>
    <property type="project" value="UniProtKB-SubCell"/>
</dbReference>
<dbReference type="VEuPathDB" id="MicrosporidiaDB:EHP00_1511"/>
<evidence type="ECO:0000313" key="8">
    <source>
        <dbReference type="EMBL" id="OQS54665.1"/>
    </source>
</evidence>
<evidence type="ECO:0000256" key="4">
    <source>
        <dbReference type="ARBA" id="ARBA00023242"/>
    </source>
</evidence>
<dbReference type="SMART" id="SM00389">
    <property type="entry name" value="HOX"/>
    <property type="match status" value="1"/>
</dbReference>
<sequence length="205" mass="23572">MIDGKKHKKASLTGRPFIDNTQDVIDALTVPSKRKRLKLSTSQIDLLEFNFQKDPKPSAKTKKFLSQSLKIPLKNIQTWFQNRRAKAKHSGEIARPIHQEMIQNKIQPTFSQDFISNPPLECQSTASMDPFNCKSYTPNNLICNFNEWENVNSAQNFLHLNMKPYTDVTNNTGEFSHLTNSQEKALQEMQPTIDGLLQMGKRFFL</sequence>
<dbReference type="GO" id="GO:0000981">
    <property type="term" value="F:DNA-binding transcription factor activity, RNA polymerase II-specific"/>
    <property type="evidence" value="ECO:0007669"/>
    <property type="project" value="InterPro"/>
</dbReference>
<dbReference type="STRING" id="646526.A0A1W0E5Z7"/>
<keyword evidence="9" id="KW-1185">Reference proteome</keyword>
<dbReference type="Pfam" id="PF00046">
    <property type="entry name" value="Homeodomain"/>
    <property type="match status" value="1"/>
</dbReference>
<evidence type="ECO:0000256" key="3">
    <source>
        <dbReference type="ARBA" id="ARBA00023155"/>
    </source>
</evidence>
<accession>A0A1W0E5Z7</accession>
<protein>
    <submittedName>
        <fullName evidence="8">HD-5</fullName>
    </submittedName>
</protein>
<dbReference type="GO" id="GO:0000977">
    <property type="term" value="F:RNA polymerase II transcription regulatory region sequence-specific DNA binding"/>
    <property type="evidence" value="ECO:0007669"/>
    <property type="project" value="TreeGrafter"/>
</dbReference>
<dbReference type="SUPFAM" id="SSF46689">
    <property type="entry name" value="Homeodomain-like"/>
    <property type="match status" value="1"/>
</dbReference>
<feature type="domain" description="Homeobox" evidence="7">
    <location>
        <begin position="30"/>
        <end position="90"/>
    </location>
</feature>